<dbReference type="GO" id="GO:0006635">
    <property type="term" value="P:fatty acid beta-oxidation"/>
    <property type="evidence" value="ECO:0007669"/>
    <property type="project" value="TreeGrafter"/>
</dbReference>
<dbReference type="CDD" id="cd06558">
    <property type="entry name" value="crotonase-like"/>
    <property type="match status" value="1"/>
</dbReference>
<dbReference type="InterPro" id="IPR001753">
    <property type="entry name" value="Enoyl-CoA_hydra/iso"/>
</dbReference>
<dbReference type="RefSeq" id="WP_257770372.1">
    <property type="nucleotide sequence ID" value="NZ_CP102480.1"/>
</dbReference>
<evidence type="ECO:0000313" key="2">
    <source>
        <dbReference type="Proteomes" id="UP001060336"/>
    </source>
</evidence>
<dbReference type="InterPro" id="IPR029045">
    <property type="entry name" value="ClpP/crotonase-like_dom_sf"/>
</dbReference>
<dbReference type="GO" id="GO:0003824">
    <property type="term" value="F:catalytic activity"/>
    <property type="evidence" value="ECO:0007669"/>
    <property type="project" value="UniProtKB-ARBA"/>
</dbReference>
<name>A0A9J7B068_9PROT</name>
<dbReference type="Proteomes" id="UP001060336">
    <property type="component" value="Chromosome"/>
</dbReference>
<proteinExistence type="predicted"/>
<sequence length="262" mass="27807">MTGATDELLYEVKDGIGWITFNRPQARNAFTFAMYAGVAKICREARAGGEVAAIVMSGAGDKAFAAGTDIGQFKDFSGADDALAYEANGNKMMNDIERCEVPTIAAIHGACTGGGAAIAAACDIRIAAADLKYGFPIARTLGNCLSNENLRRLSWLVGPARVSEMLLTARLIGGEEAKAIGLVSEVLADKDAVTERASALAETMKGHAPITMRVTKEALRRLKSAGAVPDDHDLIVSAYTSADFREGMSAFLEKRKPDWQGR</sequence>
<dbReference type="Gene3D" id="3.90.226.10">
    <property type="entry name" value="2-enoyl-CoA Hydratase, Chain A, domain 1"/>
    <property type="match status" value="1"/>
</dbReference>
<accession>A0A9J7B068</accession>
<reference evidence="1" key="1">
    <citation type="submission" date="2022-08" db="EMBL/GenBank/DDBJ databases">
        <title>Nisaea acidiphila sp. nov., isolated from a marine algal debris and emended description of the genus Nisaea Urios et al. 2008.</title>
        <authorList>
            <person name="Kwon K."/>
        </authorList>
    </citation>
    <scope>NUCLEOTIDE SEQUENCE</scope>
    <source>
        <strain evidence="1">MEBiC11861</strain>
    </source>
</reference>
<dbReference type="PANTHER" id="PTHR11941:SF54">
    <property type="entry name" value="ENOYL-COA HYDRATASE, MITOCHONDRIAL"/>
    <property type="match status" value="1"/>
</dbReference>
<dbReference type="Pfam" id="PF00378">
    <property type="entry name" value="ECH_1"/>
    <property type="match status" value="1"/>
</dbReference>
<dbReference type="EMBL" id="CP102480">
    <property type="protein sequence ID" value="UUX51085.1"/>
    <property type="molecule type" value="Genomic_DNA"/>
</dbReference>
<keyword evidence="2" id="KW-1185">Reference proteome</keyword>
<dbReference type="PANTHER" id="PTHR11941">
    <property type="entry name" value="ENOYL-COA HYDRATASE-RELATED"/>
    <property type="match status" value="1"/>
</dbReference>
<dbReference type="AlphaFoldDB" id="A0A9J7B068"/>
<protein>
    <submittedName>
        <fullName evidence="1">Enoyl-CoA hydratase</fullName>
    </submittedName>
</protein>
<evidence type="ECO:0000313" key="1">
    <source>
        <dbReference type="EMBL" id="UUX51085.1"/>
    </source>
</evidence>
<dbReference type="NCBIfam" id="NF004796">
    <property type="entry name" value="PRK06144.1"/>
    <property type="match status" value="1"/>
</dbReference>
<dbReference type="SUPFAM" id="SSF52096">
    <property type="entry name" value="ClpP/crotonase"/>
    <property type="match status" value="1"/>
</dbReference>
<dbReference type="KEGG" id="naci:NUH88_05200"/>
<gene>
    <name evidence="1" type="ORF">NUH88_05200</name>
</gene>
<organism evidence="1 2">
    <name type="scientific">Nisaea acidiphila</name>
    <dbReference type="NCBI Taxonomy" id="1862145"/>
    <lineage>
        <taxon>Bacteria</taxon>
        <taxon>Pseudomonadati</taxon>
        <taxon>Pseudomonadota</taxon>
        <taxon>Alphaproteobacteria</taxon>
        <taxon>Rhodospirillales</taxon>
        <taxon>Thalassobaculaceae</taxon>
        <taxon>Nisaea</taxon>
    </lineage>
</organism>